<name>A0A8J9YMQ3_9NEOP</name>
<reference evidence="1" key="1">
    <citation type="submission" date="2021-12" db="EMBL/GenBank/DDBJ databases">
        <authorList>
            <person name="Martin H S."/>
        </authorList>
    </citation>
    <scope>NUCLEOTIDE SEQUENCE</scope>
</reference>
<dbReference type="AlphaFoldDB" id="A0A8J9YMQ3"/>
<dbReference type="EMBL" id="OV170229">
    <property type="protein sequence ID" value="CAH0731101.1"/>
    <property type="molecule type" value="Genomic_DNA"/>
</dbReference>
<evidence type="ECO:0000313" key="2">
    <source>
        <dbReference type="Proteomes" id="UP000838878"/>
    </source>
</evidence>
<accession>A0A8J9YMQ3</accession>
<dbReference type="OrthoDB" id="7488768at2759"/>
<evidence type="ECO:0000313" key="1">
    <source>
        <dbReference type="EMBL" id="CAH0731101.1"/>
    </source>
</evidence>
<feature type="non-terminal residue" evidence="1">
    <location>
        <position position="224"/>
    </location>
</feature>
<sequence length="224" mass="25967">MKQEDLISEAEKIGVQWKFIPPGAPNMGGILGAQSYVLVQVRKDQNNSNVDALIHKVVPPKKFEEIADTARKQFKNFKQFTIKNKPNDKELDSIVFAIKTDEQNVGRRQDGGRHNRGWQDGEQQNGNEILTYLFRKFLSFYESPGQRNLPHYKAQLQKYNIKPKVITFRNSNGKPSMMYEIDTNSVLKSIKDTISSKKFRKYTEKLVNNAAIVYRTMREELHKN</sequence>
<organism evidence="1 2">
    <name type="scientific">Brenthis ino</name>
    <name type="common">lesser marbled fritillary</name>
    <dbReference type="NCBI Taxonomy" id="405034"/>
    <lineage>
        <taxon>Eukaryota</taxon>
        <taxon>Metazoa</taxon>
        <taxon>Ecdysozoa</taxon>
        <taxon>Arthropoda</taxon>
        <taxon>Hexapoda</taxon>
        <taxon>Insecta</taxon>
        <taxon>Pterygota</taxon>
        <taxon>Neoptera</taxon>
        <taxon>Endopterygota</taxon>
        <taxon>Lepidoptera</taxon>
        <taxon>Glossata</taxon>
        <taxon>Ditrysia</taxon>
        <taxon>Papilionoidea</taxon>
        <taxon>Nymphalidae</taxon>
        <taxon>Heliconiinae</taxon>
        <taxon>Argynnini</taxon>
        <taxon>Brenthis</taxon>
    </lineage>
</organism>
<protein>
    <submittedName>
        <fullName evidence="1">Uncharacterized protein</fullName>
    </submittedName>
</protein>
<gene>
    <name evidence="1" type="ORF">BINO364_LOCUS16012</name>
</gene>
<keyword evidence="2" id="KW-1185">Reference proteome</keyword>
<proteinExistence type="predicted"/>
<dbReference type="Proteomes" id="UP000838878">
    <property type="component" value="Chromosome 9"/>
</dbReference>